<dbReference type="GO" id="GO:0000150">
    <property type="term" value="F:DNA strand exchange activity"/>
    <property type="evidence" value="ECO:0007669"/>
    <property type="project" value="InterPro"/>
</dbReference>
<evidence type="ECO:0000313" key="5">
    <source>
        <dbReference type="Proteomes" id="UP000001989"/>
    </source>
</evidence>
<reference evidence="4 5" key="1">
    <citation type="journal article" date="2010" name="J. Bacteriol.">
        <title>Genome sequence of the dioxin-mineralizing bacterium Sphingomonas wittichii RW1.</title>
        <authorList>
            <person name="Miller T.R."/>
            <person name="Delcher A.L."/>
            <person name="Salzberg S.L."/>
            <person name="Saunders E."/>
            <person name="Detter J.C."/>
            <person name="Halden R.U."/>
        </authorList>
    </citation>
    <scope>NUCLEOTIDE SEQUENCE [LARGE SCALE GENOMIC DNA]</scope>
    <source>
        <strain evidence="5">DSM 6014 / CCUG 31198 / JCM 15750 / NBRC 105917 / EY 4224 / RW1</strain>
    </source>
</reference>
<dbReference type="Pfam" id="PF00239">
    <property type="entry name" value="Resolvase"/>
    <property type="match status" value="1"/>
</dbReference>
<dbReference type="PROSITE" id="PS51737">
    <property type="entry name" value="RECOMBINASE_DNA_BIND"/>
    <property type="match status" value="1"/>
</dbReference>
<dbReference type="AlphaFoldDB" id="A0A9J9HBM3"/>
<sequence length="558" mass="61748">MRARPPARSIAREARKLIRMRTLIYARFSSDLQNSRSIDDQIRICRERAEIEGWEIVDIFTDYAISGAAGIGESQRPGLNALLARVNNGGIDQVLAETTSRIARHQGDAYAIRERLNYAGVRLFTLADGEIDDIKGWVKGFLDAQQRKDLAFNIKRAQKGVVAEGRAPAGLAYGYKRANRFDERGNVIRGLRSIDDEQAAIVRRIFAEYAAGDTARDIAIRLNREGVPGPTGGTWRVSTITGDRQRQNGMLQNRLYAGVIVHNRTSKVVDPDSRRVRIRPNPESEWISEPAPQLRIIDEHVWQAVCDRRAAIAHVPMRLQRKPKRLLSGLAVCGVCGGGWVVVTPRKMGCGRERDGGGCTNNRMITVERLEARVLNGLQEKMLDPELVAIFVQEFHREAQTAAAERKTERARLERKLAEASRKVERLVSAFAAGAGEFEEIRAVLTKARADRDQAAEALSEIEADNVVALHPSILDDYRRQMSELAAALSTDPDLRDEAVPIVRGLIERVTVTPSEGPKGVDIEVTGKLANILSLAAGKAVRGPGMFLLERAKGIEPS</sequence>
<dbReference type="InterPro" id="IPR038109">
    <property type="entry name" value="DNA_bind_recomb_sf"/>
</dbReference>
<dbReference type="Pfam" id="PF07508">
    <property type="entry name" value="Recombinase"/>
    <property type="match status" value="1"/>
</dbReference>
<dbReference type="Proteomes" id="UP000001989">
    <property type="component" value="Chromosome"/>
</dbReference>
<dbReference type="PROSITE" id="PS51736">
    <property type="entry name" value="RECOMBINASES_3"/>
    <property type="match status" value="1"/>
</dbReference>
<dbReference type="GO" id="GO:0003677">
    <property type="term" value="F:DNA binding"/>
    <property type="evidence" value="ECO:0007669"/>
    <property type="project" value="InterPro"/>
</dbReference>
<dbReference type="Gene3D" id="3.90.1750.20">
    <property type="entry name" value="Putative Large Serine Recombinase, Chain B, Domain 2"/>
    <property type="match status" value="1"/>
</dbReference>
<feature type="domain" description="Resolvase/invertase-type recombinase catalytic" evidence="2">
    <location>
        <begin position="21"/>
        <end position="178"/>
    </location>
</feature>
<gene>
    <name evidence="4" type="ordered locus">Swit_2219</name>
</gene>
<protein>
    <submittedName>
        <fullName evidence="4">Recombinase</fullName>
    </submittedName>
</protein>
<feature type="coiled-coil region" evidence="1">
    <location>
        <begin position="396"/>
        <end position="465"/>
    </location>
</feature>
<dbReference type="EMBL" id="CP000699">
    <property type="protein sequence ID" value="ABQ68578.1"/>
    <property type="molecule type" value="Genomic_DNA"/>
</dbReference>
<evidence type="ECO:0000256" key="1">
    <source>
        <dbReference type="SAM" id="Coils"/>
    </source>
</evidence>
<evidence type="ECO:0000313" key="4">
    <source>
        <dbReference type="EMBL" id="ABQ68578.1"/>
    </source>
</evidence>
<organism evidence="4 5">
    <name type="scientific">Rhizorhabdus wittichii (strain DSM 6014 / CCUG 31198 / JCM 15750 / NBRC 105917 / EY 4224 / RW1)</name>
    <name type="common">Sphingomonas wittichii</name>
    <dbReference type="NCBI Taxonomy" id="392499"/>
    <lineage>
        <taxon>Bacteria</taxon>
        <taxon>Pseudomonadati</taxon>
        <taxon>Pseudomonadota</taxon>
        <taxon>Alphaproteobacteria</taxon>
        <taxon>Sphingomonadales</taxon>
        <taxon>Sphingomonadaceae</taxon>
        <taxon>Rhizorhabdus</taxon>
    </lineage>
</organism>
<dbReference type="SMART" id="SM00857">
    <property type="entry name" value="Resolvase"/>
    <property type="match status" value="1"/>
</dbReference>
<accession>A0A9J9HBM3</accession>
<dbReference type="SUPFAM" id="SSF53041">
    <property type="entry name" value="Resolvase-like"/>
    <property type="match status" value="1"/>
</dbReference>
<dbReference type="PANTHER" id="PTHR30461">
    <property type="entry name" value="DNA-INVERTASE FROM LAMBDOID PROPHAGE"/>
    <property type="match status" value="1"/>
</dbReference>
<keyword evidence="5" id="KW-1185">Reference proteome</keyword>
<dbReference type="InterPro" id="IPR011109">
    <property type="entry name" value="DNA_bind_recombinase_dom"/>
</dbReference>
<dbReference type="InterPro" id="IPR050639">
    <property type="entry name" value="SSR_resolvase"/>
</dbReference>
<evidence type="ECO:0000259" key="3">
    <source>
        <dbReference type="PROSITE" id="PS51737"/>
    </source>
</evidence>
<keyword evidence="1" id="KW-0175">Coiled coil</keyword>
<dbReference type="InterPro" id="IPR025827">
    <property type="entry name" value="Zn_ribbon_recom_dom"/>
</dbReference>
<dbReference type="CDD" id="cd00338">
    <property type="entry name" value="Ser_Recombinase"/>
    <property type="match status" value="1"/>
</dbReference>
<feature type="domain" description="Recombinase" evidence="3">
    <location>
        <begin position="172"/>
        <end position="315"/>
    </location>
</feature>
<evidence type="ECO:0000259" key="2">
    <source>
        <dbReference type="PROSITE" id="PS51736"/>
    </source>
</evidence>
<dbReference type="PANTHER" id="PTHR30461:SF23">
    <property type="entry name" value="DNA RECOMBINASE-RELATED"/>
    <property type="match status" value="1"/>
</dbReference>
<dbReference type="Gene3D" id="3.40.50.1390">
    <property type="entry name" value="Resolvase, N-terminal catalytic domain"/>
    <property type="match status" value="1"/>
</dbReference>
<dbReference type="InterPro" id="IPR036162">
    <property type="entry name" value="Resolvase-like_N_sf"/>
</dbReference>
<proteinExistence type="predicted"/>
<name>A0A9J9HBM3_RHIWR</name>
<dbReference type="Pfam" id="PF13408">
    <property type="entry name" value="Zn_ribbon_recom"/>
    <property type="match status" value="1"/>
</dbReference>
<dbReference type="InterPro" id="IPR006119">
    <property type="entry name" value="Resolv_N"/>
</dbReference>
<dbReference type="KEGG" id="swi:Swit_2219"/>